<evidence type="ECO:0000256" key="1">
    <source>
        <dbReference type="SAM" id="MobiDB-lite"/>
    </source>
</evidence>
<gene>
    <name evidence="2" type="ORF">G7K_2060-t1</name>
</gene>
<protein>
    <submittedName>
        <fullName evidence="2">Uncharacterized protein</fullName>
    </submittedName>
</protein>
<keyword evidence="3" id="KW-1185">Reference proteome</keyword>
<feature type="compositionally biased region" description="Polar residues" evidence="1">
    <location>
        <begin position="109"/>
        <end position="124"/>
    </location>
</feature>
<proteinExistence type="predicted"/>
<feature type="compositionally biased region" description="Basic and acidic residues" evidence="1">
    <location>
        <begin position="282"/>
        <end position="303"/>
    </location>
</feature>
<evidence type="ECO:0000313" key="2">
    <source>
        <dbReference type="EMBL" id="GAO47864.1"/>
    </source>
</evidence>
<reference evidence="2 3" key="3">
    <citation type="journal article" date="2015" name="Genome Announc.">
        <title>Draft Genome Sequence of the Archiascomycetous Yeast Saitoella complicata.</title>
        <authorList>
            <person name="Yamauchi K."/>
            <person name="Kondo S."/>
            <person name="Hamamoto M."/>
            <person name="Takahashi Y."/>
            <person name="Ogura Y."/>
            <person name="Hayashi T."/>
            <person name="Nishida H."/>
        </authorList>
    </citation>
    <scope>NUCLEOTIDE SEQUENCE [LARGE SCALE GENOMIC DNA]</scope>
    <source>
        <strain evidence="2 3">NRRL Y-17804</strain>
    </source>
</reference>
<accession>A0A0E9NDG1</accession>
<evidence type="ECO:0000313" key="3">
    <source>
        <dbReference type="Proteomes" id="UP000033140"/>
    </source>
</evidence>
<sequence length="303" mass="33195">MSHSPVSGYVPTAVVSDLYVTSVSDPSMRIYVQKSKDSASKRSVGDHDLPEEALRRVSEEMEKSKAYSRQQGKVPSKEKAEGREGKGTSGTVLVDKAVFQGDQAYISSCSSDDGVTTPARSTFSDGAKESTTTSPFSRTSTVEGIAAQLEVSTQKNGAKTSCVKQDMQQAEILACHAERLRRLETHSLSHRMATDGANVNGKERNILLEFSMKTIIETLEATVSGLSKRFEKLESKGFEHQIKTTRSDLAAEIASLRKKLAALQAPNKTPKDQHAQLSAGMKKVEKETRDLKKKIHEFNKKVT</sequence>
<comment type="caution">
    <text evidence="2">The sequence shown here is derived from an EMBL/GenBank/DDBJ whole genome shotgun (WGS) entry which is preliminary data.</text>
</comment>
<dbReference type="EMBL" id="BACD03000011">
    <property type="protein sequence ID" value="GAO47864.1"/>
    <property type="molecule type" value="Genomic_DNA"/>
</dbReference>
<dbReference type="AlphaFoldDB" id="A0A0E9NDG1"/>
<dbReference type="RefSeq" id="XP_019027283.1">
    <property type="nucleotide sequence ID" value="XM_019166601.1"/>
</dbReference>
<feature type="region of interest" description="Disordered" evidence="1">
    <location>
        <begin position="34"/>
        <end position="88"/>
    </location>
</feature>
<organism evidence="2 3">
    <name type="scientific">Saitoella complicata (strain BCRC 22490 / CBS 7301 / JCM 7358 / NBRC 10748 / NRRL Y-17804)</name>
    <dbReference type="NCBI Taxonomy" id="698492"/>
    <lineage>
        <taxon>Eukaryota</taxon>
        <taxon>Fungi</taxon>
        <taxon>Dikarya</taxon>
        <taxon>Ascomycota</taxon>
        <taxon>Taphrinomycotina</taxon>
        <taxon>Taphrinomycotina incertae sedis</taxon>
        <taxon>Saitoella</taxon>
    </lineage>
</organism>
<feature type="region of interest" description="Disordered" evidence="1">
    <location>
        <begin position="264"/>
        <end position="303"/>
    </location>
</feature>
<dbReference type="Gene3D" id="6.10.140.920">
    <property type="match status" value="1"/>
</dbReference>
<reference evidence="2 3" key="2">
    <citation type="journal article" date="2014" name="J. Gen. Appl. Microbiol.">
        <title>The early diverging ascomycetous budding yeast Saitoella complicata has three histone deacetylases belonging to the Clr6, Hos2, and Rpd3 lineages.</title>
        <authorList>
            <person name="Nishida H."/>
            <person name="Matsumoto T."/>
            <person name="Kondo S."/>
            <person name="Hamamoto M."/>
            <person name="Yoshikawa H."/>
        </authorList>
    </citation>
    <scope>NUCLEOTIDE SEQUENCE [LARGE SCALE GENOMIC DNA]</scope>
    <source>
        <strain evidence="2 3">NRRL Y-17804</strain>
    </source>
</reference>
<feature type="compositionally biased region" description="Low complexity" evidence="1">
    <location>
        <begin position="130"/>
        <end position="141"/>
    </location>
</feature>
<dbReference type="Proteomes" id="UP000033140">
    <property type="component" value="Unassembled WGS sequence"/>
</dbReference>
<feature type="compositionally biased region" description="Basic and acidic residues" evidence="1">
    <location>
        <begin position="75"/>
        <end position="86"/>
    </location>
</feature>
<feature type="compositionally biased region" description="Basic and acidic residues" evidence="1">
    <location>
        <begin position="34"/>
        <end position="65"/>
    </location>
</feature>
<reference evidence="2 3" key="1">
    <citation type="journal article" date="2011" name="J. Gen. Appl. Microbiol.">
        <title>Draft genome sequencing of the enigmatic yeast Saitoella complicata.</title>
        <authorList>
            <person name="Nishida H."/>
            <person name="Hamamoto M."/>
            <person name="Sugiyama J."/>
        </authorList>
    </citation>
    <scope>NUCLEOTIDE SEQUENCE [LARGE SCALE GENOMIC DNA]</scope>
    <source>
        <strain evidence="2 3">NRRL Y-17804</strain>
    </source>
</reference>
<feature type="region of interest" description="Disordered" evidence="1">
    <location>
        <begin position="109"/>
        <end position="141"/>
    </location>
</feature>
<name>A0A0E9NDG1_SAICN</name>